<evidence type="ECO:0000259" key="5">
    <source>
        <dbReference type="PROSITE" id="PS50931"/>
    </source>
</evidence>
<protein>
    <submittedName>
        <fullName evidence="6">LysR family transcriptional regulator ArgP</fullName>
    </submittedName>
</protein>
<dbReference type="Gene3D" id="3.40.190.290">
    <property type="match status" value="1"/>
</dbReference>
<dbReference type="InterPro" id="IPR036390">
    <property type="entry name" value="WH_DNA-bd_sf"/>
</dbReference>
<evidence type="ECO:0000313" key="6">
    <source>
        <dbReference type="EMBL" id="MCL7713270.1"/>
    </source>
</evidence>
<dbReference type="Gene3D" id="1.10.10.10">
    <property type="entry name" value="Winged helix-like DNA-binding domain superfamily/Winged helix DNA-binding domain"/>
    <property type="match status" value="1"/>
</dbReference>
<name>A0ABT0SE42_9GAMM</name>
<comment type="caution">
    <text evidence="6">The sequence shown here is derived from an EMBL/GenBank/DDBJ whole genome shotgun (WGS) entry which is preliminary data.</text>
</comment>
<reference evidence="6 7" key="1">
    <citation type="submission" date="2021-08" db="EMBL/GenBank/DDBJ databases">
        <title>Novel members of of the genus Stenotrophomonas from differernt environment.</title>
        <authorList>
            <person name="Deng Y."/>
        </authorList>
    </citation>
    <scope>NUCLEOTIDE SEQUENCE [LARGE SCALE GENOMIC DNA]</scope>
    <source>
        <strain evidence="6 7">CPCC 101365</strain>
    </source>
</reference>
<sequence length="303" mass="33532">MRIDHAQLRALAAVIREGSFERAALALNVTPSAVSQRIKALEERVGKLLVKRSTPSEATAEGLVLVRLAEQTALLERDAFERIGLSDADLPRASIPVAVNHDSMETWFPEAALAFARHSSTPLDLYSEDQDHTAALLRQGAVLGAVTTLSEPVQGCQIHPLGSMRYAATCTPDFHARHFARGVTAQALAQAPVLVFNRKDDLQARYAQRLTGSQQPLQAPTWWIPSTRAFVHANLGGLGWTMNPLPLVRRHLESGRLVYVKHRAWEDVPLYWQHWKGEVKTMALLTRAVVEAAATLVRRRRAA</sequence>
<keyword evidence="2" id="KW-0805">Transcription regulation</keyword>
<feature type="domain" description="HTH lysR-type" evidence="5">
    <location>
        <begin position="1"/>
        <end position="59"/>
    </location>
</feature>
<evidence type="ECO:0000256" key="3">
    <source>
        <dbReference type="ARBA" id="ARBA00023125"/>
    </source>
</evidence>
<gene>
    <name evidence="6" type="ORF">K5L01_01170</name>
</gene>
<dbReference type="NCBIfam" id="NF002964">
    <property type="entry name" value="PRK03635.1"/>
    <property type="match status" value="1"/>
</dbReference>
<dbReference type="EMBL" id="JAIKTS010000001">
    <property type="protein sequence ID" value="MCL7713270.1"/>
    <property type="molecule type" value="Genomic_DNA"/>
</dbReference>
<keyword evidence="7" id="KW-1185">Reference proteome</keyword>
<dbReference type="InterPro" id="IPR050176">
    <property type="entry name" value="LTTR"/>
</dbReference>
<dbReference type="InterPro" id="IPR005119">
    <property type="entry name" value="LysR_subst-bd"/>
</dbReference>
<keyword evidence="3" id="KW-0238">DNA-binding</keyword>
<organism evidence="6 7">
    <name type="scientific">Stenotrophomonas mori</name>
    <dbReference type="NCBI Taxonomy" id="2871096"/>
    <lineage>
        <taxon>Bacteria</taxon>
        <taxon>Pseudomonadati</taxon>
        <taxon>Pseudomonadota</taxon>
        <taxon>Gammaproteobacteria</taxon>
        <taxon>Lysobacterales</taxon>
        <taxon>Lysobacteraceae</taxon>
        <taxon>Stenotrophomonas</taxon>
    </lineage>
</organism>
<evidence type="ECO:0000313" key="7">
    <source>
        <dbReference type="Proteomes" id="UP001431235"/>
    </source>
</evidence>
<dbReference type="InterPro" id="IPR000847">
    <property type="entry name" value="LysR_HTH_N"/>
</dbReference>
<evidence type="ECO:0000256" key="1">
    <source>
        <dbReference type="ARBA" id="ARBA00009437"/>
    </source>
</evidence>
<comment type="similarity">
    <text evidence="1">Belongs to the LysR transcriptional regulatory family.</text>
</comment>
<dbReference type="InterPro" id="IPR017685">
    <property type="entry name" value="ArgP"/>
</dbReference>
<dbReference type="NCBIfam" id="TIGR03298">
    <property type="entry name" value="argP"/>
    <property type="match status" value="1"/>
</dbReference>
<dbReference type="SUPFAM" id="SSF46785">
    <property type="entry name" value="Winged helix' DNA-binding domain"/>
    <property type="match status" value="1"/>
</dbReference>
<keyword evidence="4" id="KW-0804">Transcription</keyword>
<accession>A0ABT0SE42</accession>
<dbReference type="NCBIfam" id="NF009888">
    <property type="entry name" value="PRK13348.1"/>
    <property type="match status" value="1"/>
</dbReference>
<dbReference type="Pfam" id="PF00126">
    <property type="entry name" value="HTH_1"/>
    <property type="match status" value="1"/>
</dbReference>
<dbReference type="Pfam" id="PF03466">
    <property type="entry name" value="LysR_substrate"/>
    <property type="match status" value="1"/>
</dbReference>
<evidence type="ECO:0000256" key="2">
    <source>
        <dbReference type="ARBA" id="ARBA00023015"/>
    </source>
</evidence>
<evidence type="ECO:0000256" key="4">
    <source>
        <dbReference type="ARBA" id="ARBA00023163"/>
    </source>
</evidence>
<dbReference type="RefSeq" id="WP_250061175.1">
    <property type="nucleotide sequence ID" value="NZ_JAIKTS010000001.1"/>
</dbReference>
<dbReference type="PANTHER" id="PTHR30579:SF2">
    <property type="entry name" value="HTH-TYPE TRANSCRIPTIONAL REGULATOR ARGP"/>
    <property type="match status" value="1"/>
</dbReference>
<proteinExistence type="inferred from homology"/>
<dbReference type="Proteomes" id="UP001431235">
    <property type="component" value="Unassembled WGS sequence"/>
</dbReference>
<dbReference type="PROSITE" id="PS50931">
    <property type="entry name" value="HTH_LYSR"/>
    <property type="match status" value="1"/>
</dbReference>
<dbReference type="PANTHER" id="PTHR30579">
    <property type="entry name" value="TRANSCRIPTIONAL REGULATOR"/>
    <property type="match status" value="1"/>
</dbReference>
<dbReference type="InterPro" id="IPR036388">
    <property type="entry name" value="WH-like_DNA-bd_sf"/>
</dbReference>
<dbReference type="SUPFAM" id="SSF53850">
    <property type="entry name" value="Periplasmic binding protein-like II"/>
    <property type="match status" value="1"/>
</dbReference>